<dbReference type="EC" id="2.7.7.65" evidence="3"/>
<comment type="caution">
    <text evidence="6">The sequence shown here is derived from an EMBL/GenBank/DDBJ whole genome shotgun (WGS) entry which is preliminary data.</text>
</comment>
<dbReference type="InterPro" id="IPR029787">
    <property type="entry name" value="Nucleotide_cyclase"/>
</dbReference>
<dbReference type="Pfam" id="PF00990">
    <property type="entry name" value="GGDEF"/>
    <property type="match status" value="1"/>
</dbReference>
<evidence type="ECO:0000256" key="2">
    <source>
        <dbReference type="ARBA" id="ARBA00004533"/>
    </source>
</evidence>
<sequence length="261" mass="29666">MRGPSPLEHEVATLLTDPEFEGHPLKEALSQLWGAHHDLLGRIERIARVSDGYQSIARERELSLAARFDKQLRQLEKIARISDRYQMMMHDLNASLREASTLDSLTGIANRRLLTERLREESDRAKRYARPLTLVMLDIDRFKVINDEHGHEVGDRVLIEVVRVMEAEIREQDLCGRWGGEEFLIVMPECTAQTAWAVMRRLGDSIAALGVRVNDELLGVTASMGVAELHLDETYSSTINRADIALLRAKRSGRNRCELSE</sequence>
<dbReference type="Proteomes" id="UP000236003">
    <property type="component" value="Unassembled WGS sequence"/>
</dbReference>
<proteinExistence type="predicted"/>
<comment type="cofactor">
    <cofactor evidence="1">
        <name>Mg(2+)</name>
        <dbReference type="ChEBI" id="CHEBI:18420"/>
    </cofactor>
</comment>
<feature type="domain" description="GGDEF" evidence="5">
    <location>
        <begin position="130"/>
        <end position="261"/>
    </location>
</feature>
<dbReference type="SUPFAM" id="SSF55073">
    <property type="entry name" value="Nucleotide cyclase"/>
    <property type="match status" value="1"/>
</dbReference>
<dbReference type="EMBL" id="POUM01000013">
    <property type="protein sequence ID" value="PNF58561.1"/>
    <property type="molecule type" value="Genomic_DNA"/>
</dbReference>
<dbReference type="InterPro" id="IPR050469">
    <property type="entry name" value="Diguanylate_Cyclase"/>
</dbReference>
<dbReference type="Gene3D" id="3.30.70.270">
    <property type="match status" value="1"/>
</dbReference>
<dbReference type="SMART" id="SM00267">
    <property type="entry name" value="GGDEF"/>
    <property type="match status" value="1"/>
</dbReference>
<reference evidence="6 7" key="1">
    <citation type="submission" date="2018-01" db="EMBL/GenBank/DDBJ databases">
        <title>Denitrification phenotypes of diverse strains of Pseudomonas stutzeri.</title>
        <authorList>
            <person name="Milligan D.A."/>
            <person name="Bergaust L."/>
            <person name="Bakken L.R."/>
            <person name="Frostegard A."/>
        </authorList>
    </citation>
    <scope>NUCLEOTIDE SEQUENCE [LARGE SCALE GENOMIC DNA]</scope>
    <source>
        <strain evidence="6 7">CCUG 44592</strain>
    </source>
</reference>
<accession>A0A2N8RBU8</accession>
<dbReference type="PANTHER" id="PTHR45138">
    <property type="entry name" value="REGULATORY COMPONENTS OF SENSORY TRANSDUCTION SYSTEM"/>
    <property type="match status" value="1"/>
</dbReference>
<dbReference type="GO" id="GO:1902201">
    <property type="term" value="P:negative regulation of bacterial-type flagellum-dependent cell motility"/>
    <property type="evidence" value="ECO:0007669"/>
    <property type="project" value="TreeGrafter"/>
</dbReference>
<evidence type="ECO:0000259" key="5">
    <source>
        <dbReference type="PROSITE" id="PS50887"/>
    </source>
</evidence>
<name>A0A2N8RBU8_STUST</name>
<dbReference type="GO" id="GO:0043709">
    <property type="term" value="P:cell adhesion involved in single-species biofilm formation"/>
    <property type="evidence" value="ECO:0007669"/>
    <property type="project" value="TreeGrafter"/>
</dbReference>
<evidence type="ECO:0000256" key="1">
    <source>
        <dbReference type="ARBA" id="ARBA00001946"/>
    </source>
</evidence>
<evidence type="ECO:0000256" key="4">
    <source>
        <dbReference type="ARBA" id="ARBA00034247"/>
    </source>
</evidence>
<dbReference type="FunFam" id="3.30.70.270:FF:000001">
    <property type="entry name" value="Diguanylate cyclase domain protein"/>
    <property type="match status" value="1"/>
</dbReference>
<gene>
    <name evidence="6" type="ORF">CXK99_14990</name>
</gene>
<dbReference type="NCBIfam" id="NF038266">
    <property type="entry name" value="diguan_SiaD"/>
    <property type="match status" value="1"/>
</dbReference>
<dbReference type="GO" id="GO:0052621">
    <property type="term" value="F:diguanylate cyclase activity"/>
    <property type="evidence" value="ECO:0007669"/>
    <property type="project" value="UniProtKB-EC"/>
</dbReference>
<comment type="subcellular location">
    <subcellularLocation>
        <location evidence="2">Cell inner membrane</location>
    </subcellularLocation>
</comment>
<dbReference type="PROSITE" id="PS50887">
    <property type="entry name" value="GGDEF"/>
    <property type="match status" value="1"/>
</dbReference>
<dbReference type="InterPro" id="IPR043128">
    <property type="entry name" value="Rev_trsase/Diguanyl_cyclase"/>
</dbReference>
<evidence type="ECO:0000313" key="6">
    <source>
        <dbReference type="EMBL" id="PNF58561.1"/>
    </source>
</evidence>
<dbReference type="PANTHER" id="PTHR45138:SF9">
    <property type="entry name" value="DIGUANYLATE CYCLASE DGCM-RELATED"/>
    <property type="match status" value="1"/>
</dbReference>
<evidence type="ECO:0000313" key="7">
    <source>
        <dbReference type="Proteomes" id="UP000236003"/>
    </source>
</evidence>
<evidence type="ECO:0000256" key="3">
    <source>
        <dbReference type="ARBA" id="ARBA00012528"/>
    </source>
</evidence>
<dbReference type="GO" id="GO:0005886">
    <property type="term" value="C:plasma membrane"/>
    <property type="evidence" value="ECO:0007669"/>
    <property type="project" value="UniProtKB-SubCell"/>
</dbReference>
<organism evidence="6 7">
    <name type="scientific">Stutzerimonas stutzeri</name>
    <name type="common">Pseudomonas stutzeri</name>
    <dbReference type="NCBI Taxonomy" id="316"/>
    <lineage>
        <taxon>Bacteria</taxon>
        <taxon>Pseudomonadati</taxon>
        <taxon>Pseudomonadota</taxon>
        <taxon>Gammaproteobacteria</taxon>
        <taxon>Pseudomonadales</taxon>
        <taxon>Pseudomonadaceae</taxon>
        <taxon>Stutzerimonas</taxon>
    </lineage>
</organism>
<dbReference type="AlphaFoldDB" id="A0A2N8RBU8"/>
<dbReference type="RefSeq" id="WP_003281620.1">
    <property type="nucleotide sequence ID" value="NZ_CP036186.1"/>
</dbReference>
<comment type="catalytic activity">
    <reaction evidence="4">
        <text>2 GTP = 3',3'-c-di-GMP + 2 diphosphate</text>
        <dbReference type="Rhea" id="RHEA:24898"/>
        <dbReference type="ChEBI" id="CHEBI:33019"/>
        <dbReference type="ChEBI" id="CHEBI:37565"/>
        <dbReference type="ChEBI" id="CHEBI:58805"/>
        <dbReference type="EC" id="2.7.7.65"/>
    </reaction>
</comment>
<dbReference type="InterPro" id="IPR000160">
    <property type="entry name" value="GGDEF_dom"/>
</dbReference>
<protein>
    <recommendedName>
        <fullName evidence="3">diguanylate cyclase</fullName>
        <ecNumber evidence="3">2.7.7.65</ecNumber>
    </recommendedName>
</protein>
<dbReference type="CDD" id="cd01949">
    <property type="entry name" value="GGDEF"/>
    <property type="match status" value="1"/>
</dbReference>
<dbReference type="NCBIfam" id="TIGR00254">
    <property type="entry name" value="GGDEF"/>
    <property type="match status" value="1"/>
</dbReference>